<dbReference type="InterPro" id="IPR058163">
    <property type="entry name" value="LysR-type_TF_proteobact-type"/>
</dbReference>
<dbReference type="PANTHER" id="PTHR30537:SF5">
    <property type="entry name" value="HTH-TYPE TRANSCRIPTIONAL ACTIVATOR TTDR-RELATED"/>
    <property type="match status" value="1"/>
</dbReference>
<dbReference type="GO" id="GO:0043565">
    <property type="term" value="F:sequence-specific DNA binding"/>
    <property type="evidence" value="ECO:0007669"/>
    <property type="project" value="TreeGrafter"/>
</dbReference>
<reference evidence="7" key="1">
    <citation type="journal article" date="2011" name="MBio">
        <title>Novel metabolic attributes of the genus Cyanothece, comprising a group of unicellular nitrogen-fixing Cyanobacteria.</title>
        <authorList>
            <person name="Bandyopadhyay A."/>
            <person name="Elvitigala T."/>
            <person name="Welsh E."/>
            <person name="Stockel J."/>
            <person name="Liberton M."/>
            <person name="Min H."/>
            <person name="Sherman L.A."/>
            <person name="Pakrasi H.B."/>
        </authorList>
    </citation>
    <scope>NUCLEOTIDE SEQUENCE [LARGE SCALE GENOMIC DNA]</scope>
    <source>
        <strain evidence="7">PCC 7424</strain>
    </source>
</reference>
<sequence length="294" mass="32337">MDKFESLRAFTEVIKGGGFAAAARQMNLSRSMVSKLVMNLENDLGVQLLLRTTRRVTPTPTGSAFYERCVTILAELEEAQLAVSQLHTEPKGLLKVNAPMSFGTLHLAPAIADFMLRYPDLQVQLTLEDRFIDPVAEGFDVTVRICKPFKAAGLIVHPLMKVKQVLCAAPSYLKKRGTPTHPHHLREHSCLHYGYFSTGNQWTLSGAEGDYTIAISGALSSNNGEALKWAGIKGLGVVFLPTFIVGDELKQGSLVEVLSDYSVGELSVYVVYPTNRHLSLKIQLLTEFLRGVFA</sequence>
<evidence type="ECO:0000256" key="2">
    <source>
        <dbReference type="ARBA" id="ARBA00023015"/>
    </source>
</evidence>
<dbReference type="Gene3D" id="3.40.190.290">
    <property type="match status" value="1"/>
</dbReference>
<dbReference type="Gene3D" id="1.10.10.10">
    <property type="entry name" value="Winged helix-like DNA-binding domain superfamily/Winged helix DNA-binding domain"/>
    <property type="match status" value="1"/>
</dbReference>
<evidence type="ECO:0000313" key="7">
    <source>
        <dbReference type="Proteomes" id="UP000002384"/>
    </source>
</evidence>
<dbReference type="FunFam" id="3.40.190.290:FF:000001">
    <property type="entry name" value="Transcriptional regulator, LysR family"/>
    <property type="match status" value="1"/>
</dbReference>
<name>B7K8G1_GLOC7</name>
<dbReference type="FunFam" id="1.10.10.10:FF:000001">
    <property type="entry name" value="LysR family transcriptional regulator"/>
    <property type="match status" value="1"/>
</dbReference>
<dbReference type="KEGG" id="cyc:PCC7424_1480"/>
<dbReference type="Pfam" id="PF03466">
    <property type="entry name" value="LysR_substrate"/>
    <property type="match status" value="1"/>
</dbReference>
<dbReference type="SUPFAM" id="SSF53850">
    <property type="entry name" value="Periplasmic binding protein-like II"/>
    <property type="match status" value="1"/>
</dbReference>
<dbReference type="CDD" id="cd08422">
    <property type="entry name" value="PBP2_CrgA_like"/>
    <property type="match status" value="1"/>
</dbReference>
<keyword evidence="2" id="KW-0805">Transcription regulation</keyword>
<organism evidence="6 7">
    <name type="scientific">Gloeothece citriformis (strain PCC 7424)</name>
    <name type="common">Cyanothece sp. (strain PCC 7424)</name>
    <dbReference type="NCBI Taxonomy" id="65393"/>
    <lineage>
        <taxon>Bacteria</taxon>
        <taxon>Bacillati</taxon>
        <taxon>Cyanobacteriota</taxon>
        <taxon>Cyanophyceae</taxon>
        <taxon>Oscillatoriophycideae</taxon>
        <taxon>Chroococcales</taxon>
        <taxon>Aphanothecaceae</taxon>
        <taxon>Gloeothece</taxon>
        <taxon>Gloeothece citriformis</taxon>
    </lineage>
</organism>
<dbReference type="RefSeq" id="WP_012598866.1">
    <property type="nucleotide sequence ID" value="NC_011729.1"/>
</dbReference>
<dbReference type="OrthoDB" id="9786526at2"/>
<dbReference type="InterPro" id="IPR000847">
    <property type="entry name" value="LysR_HTH_N"/>
</dbReference>
<gene>
    <name evidence="6" type="ordered locus">PCC7424_1480</name>
</gene>
<comment type="similarity">
    <text evidence="1">Belongs to the LysR transcriptional regulatory family.</text>
</comment>
<dbReference type="PRINTS" id="PR00039">
    <property type="entry name" value="HTHLYSR"/>
</dbReference>
<dbReference type="Proteomes" id="UP000002384">
    <property type="component" value="Chromosome"/>
</dbReference>
<dbReference type="HOGENOM" id="CLU_039613_16_2_3"/>
<dbReference type="PANTHER" id="PTHR30537">
    <property type="entry name" value="HTH-TYPE TRANSCRIPTIONAL REGULATOR"/>
    <property type="match status" value="1"/>
</dbReference>
<evidence type="ECO:0000313" key="6">
    <source>
        <dbReference type="EMBL" id="ACK69921.1"/>
    </source>
</evidence>
<evidence type="ECO:0000256" key="3">
    <source>
        <dbReference type="ARBA" id="ARBA00023125"/>
    </source>
</evidence>
<proteinExistence type="inferred from homology"/>
<dbReference type="InterPro" id="IPR036390">
    <property type="entry name" value="WH_DNA-bd_sf"/>
</dbReference>
<dbReference type="GO" id="GO:0003700">
    <property type="term" value="F:DNA-binding transcription factor activity"/>
    <property type="evidence" value="ECO:0007669"/>
    <property type="project" value="InterPro"/>
</dbReference>
<dbReference type="Pfam" id="PF00126">
    <property type="entry name" value="HTH_1"/>
    <property type="match status" value="1"/>
</dbReference>
<feature type="domain" description="HTH lysR-type" evidence="5">
    <location>
        <begin position="1"/>
        <end position="59"/>
    </location>
</feature>
<evidence type="ECO:0000256" key="4">
    <source>
        <dbReference type="ARBA" id="ARBA00023163"/>
    </source>
</evidence>
<accession>B7K8G1</accession>
<dbReference type="PROSITE" id="PS50931">
    <property type="entry name" value="HTH_LYSR"/>
    <property type="match status" value="1"/>
</dbReference>
<keyword evidence="3" id="KW-0238">DNA-binding</keyword>
<protein>
    <submittedName>
        <fullName evidence="6">Transcriptional regulator, LysR family</fullName>
    </submittedName>
</protein>
<dbReference type="EMBL" id="CP001291">
    <property type="protein sequence ID" value="ACK69921.1"/>
    <property type="molecule type" value="Genomic_DNA"/>
</dbReference>
<dbReference type="GO" id="GO:0006351">
    <property type="term" value="P:DNA-templated transcription"/>
    <property type="evidence" value="ECO:0007669"/>
    <property type="project" value="TreeGrafter"/>
</dbReference>
<dbReference type="eggNOG" id="COG0583">
    <property type="taxonomic scope" value="Bacteria"/>
</dbReference>
<keyword evidence="4" id="KW-0804">Transcription</keyword>
<dbReference type="AlphaFoldDB" id="B7K8G1"/>
<evidence type="ECO:0000259" key="5">
    <source>
        <dbReference type="PROSITE" id="PS50931"/>
    </source>
</evidence>
<keyword evidence="7" id="KW-1185">Reference proteome</keyword>
<dbReference type="STRING" id="65393.PCC7424_1480"/>
<dbReference type="InterPro" id="IPR036388">
    <property type="entry name" value="WH-like_DNA-bd_sf"/>
</dbReference>
<dbReference type="SUPFAM" id="SSF46785">
    <property type="entry name" value="Winged helix' DNA-binding domain"/>
    <property type="match status" value="1"/>
</dbReference>
<dbReference type="InterPro" id="IPR005119">
    <property type="entry name" value="LysR_subst-bd"/>
</dbReference>
<evidence type="ECO:0000256" key="1">
    <source>
        <dbReference type="ARBA" id="ARBA00009437"/>
    </source>
</evidence>